<evidence type="ECO:0000313" key="4">
    <source>
        <dbReference type="EMBL" id="MBE9117799.1"/>
    </source>
</evidence>
<comment type="pathway">
    <text evidence="3">Carbohydrate biosynthesis; dTDP-L-rhamnose biosynthesis.</text>
</comment>
<organism evidence="4 5">
    <name type="scientific">Lusitaniella coriacea LEGE 07157</name>
    <dbReference type="NCBI Taxonomy" id="945747"/>
    <lineage>
        <taxon>Bacteria</taxon>
        <taxon>Bacillati</taxon>
        <taxon>Cyanobacteriota</taxon>
        <taxon>Cyanophyceae</taxon>
        <taxon>Spirulinales</taxon>
        <taxon>Lusitaniellaceae</taxon>
        <taxon>Lusitaniella</taxon>
    </lineage>
</organism>
<keyword evidence="5" id="KW-1185">Reference proteome</keyword>
<comment type="catalytic activity">
    <reaction evidence="3">
        <text>dTDP-4-dehydro-6-deoxy-alpha-D-glucose = dTDP-4-dehydro-beta-L-rhamnose</text>
        <dbReference type="Rhea" id="RHEA:16969"/>
        <dbReference type="ChEBI" id="CHEBI:57649"/>
        <dbReference type="ChEBI" id="CHEBI:62830"/>
        <dbReference type="EC" id="5.1.3.13"/>
    </reaction>
</comment>
<feature type="site" description="Participates in a stacking interaction with the thymidine ring of dTDP-4-oxo-6-deoxyglucose" evidence="2">
    <location>
        <position position="137"/>
    </location>
</feature>
<dbReference type="GO" id="GO:0019305">
    <property type="term" value="P:dTDP-rhamnose biosynthetic process"/>
    <property type="evidence" value="ECO:0007669"/>
    <property type="project" value="UniProtKB-UniRule"/>
</dbReference>
<reference evidence="4" key="1">
    <citation type="submission" date="2020-10" db="EMBL/GenBank/DDBJ databases">
        <authorList>
            <person name="Castelo-Branco R."/>
            <person name="Eusebio N."/>
            <person name="Adriana R."/>
            <person name="Vieira A."/>
            <person name="Brugerolle De Fraissinette N."/>
            <person name="Rezende De Castro R."/>
            <person name="Schneider M.P."/>
            <person name="Vasconcelos V."/>
            <person name="Leao P.N."/>
        </authorList>
    </citation>
    <scope>NUCLEOTIDE SEQUENCE</scope>
    <source>
        <strain evidence="4">LEGE 07157</strain>
    </source>
</reference>
<dbReference type="NCBIfam" id="TIGR01221">
    <property type="entry name" value="rmlC"/>
    <property type="match status" value="1"/>
</dbReference>
<dbReference type="AlphaFoldDB" id="A0A8J7J551"/>
<dbReference type="UniPathway" id="UPA00124"/>
<dbReference type="InterPro" id="IPR014710">
    <property type="entry name" value="RmlC-like_jellyroll"/>
</dbReference>
<proteinExistence type="inferred from homology"/>
<sequence length="183" mass="21208">MEIKTTKIPGCYQIFPIVREDARGKFVKVFHQEIFQQHNLNLDFAEEYYSVSQRNVLRGLHFQLPPEDHVKMVYCVAGEVLDAVVDLRLNSPTYGQWELFQLSAEKANVLYLPSGLAHGFYVKSQQAIMVYKVSTVYVPERDTGILWNSAGIPWECENPIVSERDRKFLPFSQFKSPFLFQNP</sequence>
<evidence type="ECO:0000313" key="5">
    <source>
        <dbReference type="Proteomes" id="UP000654482"/>
    </source>
</evidence>
<dbReference type="GO" id="GO:0008830">
    <property type="term" value="F:dTDP-4-dehydrorhamnose 3,5-epimerase activity"/>
    <property type="evidence" value="ECO:0007669"/>
    <property type="project" value="UniProtKB-UniRule"/>
</dbReference>
<dbReference type="EMBL" id="JADEWZ010000031">
    <property type="protein sequence ID" value="MBE9117799.1"/>
    <property type="molecule type" value="Genomic_DNA"/>
</dbReference>
<comment type="caution">
    <text evidence="4">The sequence shown here is derived from an EMBL/GenBank/DDBJ whole genome shotgun (WGS) entry which is preliminary data.</text>
</comment>
<dbReference type="GO" id="GO:0005829">
    <property type="term" value="C:cytosol"/>
    <property type="evidence" value="ECO:0007669"/>
    <property type="project" value="TreeGrafter"/>
</dbReference>
<dbReference type="InterPro" id="IPR000888">
    <property type="entry name" value="RmlC-like"/>
</dbReference>
<comment type="subunit">
    <text evidence="3">Homodimer.</text>
</comment>
<dbReference type="EC" id="5.1.3.13" evidence="3"/>
<evidence type="ECO:0000256" key="3">
    <source>
        <dbReference type="RuleBase" id="RU364069"/>
    </source>
</evidence>
<dbReference type="CDD" id="cd00438">
    <property type="entry name" value="cupin_RmlC"/>
    <property type="match status" value="1"/>
</dbReference>
<dbReference type="PANTHER" id="PTHR21047:SF2">
    <property type="entry name" value="THYMIDINE DIPHOSPHO-4-KETO-RHAMNOSE 3,5-EPIMERASE"/>
    <property type="match status" value="1"/>
</dbReference>
<dbReference type="RefSeq" id="WP_194030888.1">
    <property type="nucleotide sequence ID" value="NZ_JADEWZ010000031.1"/>
</dbReference>
<accession>A0A8J7J551</accession>
<feature type="active site" description="Proton acceptor" evidence="1">
    <location>
        <position position="61"/>
    </location>
</feature>
<dbReference type="Gene3D" id="2.60.120.10">
    <property type="entry name" value="Jelly Rolls"/>
    <property type="match status" value="1"/>
</dbReference>
<gene>
    <name evidence="4" type="primary">rfbC</name>
    <name evidence="4" type="ORF">IQ249_18020</name>
</gene>
<dbReference type="Pfam" id="PF00908">
    <property type="entry name" value="dTDP_sugar_isom"/>
    <property type="match status" value="1"/>
</dbReference>
<protein>
    <recommendedName>
        <fullName evidence="3">dTDP-4-dehydrorhamnose 3,5-epimerase</fullName>
        <ecNumber evidence="3">5.1.3.13</ecNumber>
    </recommendedName>
    <alternativeName>
        <fullName evidence="3">Thymidine diphospho-4-keto-rhamnose 3,5-epimerase</fullName>
    </alternativeName>
</protein>
<dbReference type="SUPFAM" id="SSF51182">
    <property type="entry name" value="RmlC-like cupins"/>
    <property type="match status" value="1"/>
</dbReference>
<dbReference type="PANTHER" id="PTHR21047">
    <property type="entry name" value="DTDP-6-DEOXY-D-GLUCOSE-3,5 EPIMERASE"/>
    <property type="match status" value="1"/>
</dbReference>
<comment type="similarity">
    <text evidence="3">Belongs to the dTDP-4-dehydrorhamnose 3,5-epimerase family.</text>
</comment>
<keyword evidence="3 4" id="KW-0413">Isomerase</keyword>
<evidence type="ECO:0000256" key="2">
    <source>
        <dbReference type="PIRSR" id="PIRSR600888-3"/>
    </source>
</evidence>
<comment type="function">
    <text evidence="3">Catalyzes the epimerization of the C3' and C5'positions of dTDP-6-deoxy-D-xylo-4-hexulose, forming dTDP-6-deoxy-L-lyxo-4-hexulose.</text>
</comment>
<name>A0A8J7J551_9CYAN</name>
<dbReference type="GO" id="GO:0000271">
    <property type="term" value="P:polysaccharide biosynthetic process"/>
    <property type="evidence" value="ECO:0007669"/>
    <property type="project" value="TreeGrafter"/>
</dbReference>
<dbReference type="InterPro" id="IPR011051">
    <property type="entry name" value="RmlC_Cupin_sf"/>
</dbReference>
<evidence type="ECO:0000256" key="1">
    <source>
        <dbReference type="PIRSR" id="PIRSR600888-1"/>
    </source>
</evidence>
<dbReference type="Proteomes" id="UP000654482">
    <property type="component" value="Unassembled WGS sequence"/>
</dbReference>
<feature type="active site" description="Proton donor" evidence="1">
    <location>
        <position position="131"/>
    </location>
</feature>